<feature type="region of interest" description="Disordered" evidence="1">
    <location>
        <begin position="39"/>
        <end position="58"/>
    </location>
</feature>
<dbReference type="OrthoDB" id="3210866at2759"/>
<dbReference type="Proteomes" id="UP000284706">
    <property type="component" value="Unassembled WGS sequence"/>
</dbReference>
<gene>
    <name evidence="2" type="ORF">CVT26_008882</name>
</gene>
<dbReference type="AlphaFoldDB" id="A0A409YAZ2"/>
<protein>
    <submittedName>
        <fullName evidence="2">Uncharacterized protein</fullName>
    </submittedName>
</protein>
<accession>A0A409YAZ2</accession>
<name>A0A409YAZ2_9AGAR</name>
<keyword evidence="3" id="KW-1185">Reference proteome</keyword>
<sequence>RFFSYAPHLGRRLGAEDNKSTTGQKRSLKRREIMFKGDPWASRAPLTSTQQGPAGWNEDRHKADLEWAERVTARFPYYLEEKRLELAARDANAYPPSCPGCPANTLSPLTQPPAQMQLAPAIPSASYQLSPAPAPLPVSQPPLQPKGQPTHILTLGDGRRLVLTADDVPAPPAVSSANDLAALNRMWDDVSEYWQNDSKLRIQGVPTAIV</sequence>
<evidence type="ECO:0000313" key="3">
    <source>
        <dbReference type="Proteomes" id="UP000284706"/>
    </source>
</evidence>
<reference evidence="2 3" key="1">
    <citation type="journal article" date="2018" name="Evol. Lett.">
        <title>Horizontal gene cluster transfer increased hallucinogenic mushroom diversity.</title>
        <authorList>
            <person name="Reynolds H.T."/>
            <person name="Vijayakumar V."/>
            <person name="Gluck-Thaler E."/>
            <person name="Korotkin H.B."/>
            <person name="Matheny P.B."/>
            <person name="Slot J.C."/>
        </authorList>
    </citation>
    <scope>NUCLEOTIDE SEQUENCE [LARGE SCALE GENOMIC DNA]</scope>
    <source>
        <strain evidence="2 3">SRW20</strain>
    </source>
</reference>
<proteinExistence type="predicted"/>
<dbReference type="EMBL" id="NHYE01001025">
    <property type="protein sequence ID" value="PPR00163.1"/>
    <property type="molecule type" value="Genomic_DNA"/>
</dbReference>
<evidence type="ECO:0000313" key="2">
    <source>
        <dbReference type="EMBL" id="PPR00163.1"/>
    </source>
</evidence>
<feature type="non-terminal residue" evidence="2">
    <location>
        <position position="1"/>
    </location>
</feature>
<comment type="caution">
    <text evidence="2">The sequence shown here is derived from an EMBL/GenBank/DDBJ whole genome shotgun (WGS) entry which is preliminary data.</text>
</comment>
<evidence type="ECO:0000256" key="1">
    <source>
        <dbReference type="SAM" id="MobiDB-lite"/>
    </source>
</evidence>
<organism evidence="2 3">
    <name type="scientific">Gymnopilus dilepis</name>
    <dbReference type="NCBI Taxonomy" id="231916"/>
    <lineage>
        <taxon>Eukaryota</taxon>
        <taxon>Fungi</taxon>
        <taxon>Dikarya</taxon>
        <taxon>Basidiomycota</taxon>
        <taxon>Agaricomycotina</taxon>
        <taxon>Agaricomycetes</taxon>
        <taxon>Agaricomycetidae</taxon>
        <taxon>Agaricales</taxon>
        <taxon>Agaricineae</taxon>
        <taxon>Hymenogastraceae</taxon>
        <taxon>Gymnopilus</taxon>
    </lineage>
</organism>
<dbReference type="InParanoid" id="A0A409YAZ2"/>